<gene>
    <name evidence="2" type="ORF">PPTS312_28870</name>
</gene>
<dbReference type="SUPFAM" id="SSF159664">
    <property type="entry name" value="CobE/GbiG C-terminal domain-like"/>
    <property type="match status" value="1"/>
</dbReference>
<evidence type="ECO:0000313" key="2">
    <source>
        <dbReference type="EMBL" id="BBU44972.1"/>
    </source>
</evidence>
<evidence type="ECO:0000313" key="3">
    <source>
        <dbReference type="Proteomes" id="UP000464661"/>
    </source>
</evidence>
<reference evidence="2 3" key="1">
    <citation type="submission" date="2020-01" db="EMBL/GenBank/DDBJ databases">
        <title>Complete Genome Sequence of Pseudomonas putida Strain TS312, Harboring the HdtS type N-acyl-homoserine Lactone Synthase, Isolated from a Paper Mill.</title>
        <authorList>
            <person name="Hosoe A."/>
            <person name="Suenaga T."/>
            <person name="Sugi T."/>
            <person name="Izumi T."/>
            <person name="Nagai N."/>
            <person name="Terada A."/>
        </authorList>
    </citation>
    <scope>NUCLEOTIDE SEQUENCE [LARGE SCALE GENOMIC DNA]</scope>
    <source>
        <strain evidence="2 3">TS312</strain>
    </source>
</reference>
<feature type="domain" description="CobE/GbiG C-terminal" evidence="1">
    <location>
        <begin position="5"/>
        <end position="127"/>
    </location>
</feature>
<dbReference type="AlphaFoldDB" id="A0A7U6M304"/>
<dbReference type="GO" id="GO:0009236">
    <property type="term" value="P:cobalamin biosynthetic process"/>
    <property type="evidence" value="ECO:0007669"/>
    <property type="project" value="InterPro"/>
</dbReference>
<proteinExistence type="predicted"/>
<dbReference type="Pfam" id="PF01890">
    <property type="entry name" value="CbiG_C"/>
    <property type="match status" value="1"/>
</dbReference>
<accession>A0A7U6M304</accession>
<dbReference type="Proteomes" id="UP000464661">
    <property type="component" value="Chromosome"/>
</dbReference>
<dbReference type="PANTHER" id="PTHR37477:SF1">
    <property type="entry name" value="COBALT-PRECORRIN-5A HYDROLASE"/>
    <property type="match status" value="1"/>
</dbReference>
<evidence type="ECO:0000259" key="1">
    <source>
        <dbReference type="Pfam" id="PF01890"/>
    </source>
</evidence>
<dbReference type="Gene3D" id="3.30.420.180">
    <property type="entry name" value="CobE/GbiG C-terminal domain"/>
    <property type="match status" value="1"/>
</dbReference>
<protein>
    <submittedName>
        <fullName evidence="2">Cobalamin biosynthesis protein CbiG</fullName>
    </submittedName>
</protein>
<dbReference type="InterPro" id="IPR002750">
    <property type="entry name" value="CobE/GbiG_C"/>
</dbReference>
<sequence length="140" mass="14751">MPHFYAGFGCRRGCPADTLQRLLDQALDNQGLALADLRGIASISLKADEPGLLQLAERLGLPLVLYHSVQLQPYEPLLSHRSAAAHAHSGCWGVAESAALALASQHLGEARLLLARQVLGPATLALAGSALPPLSCKDFP</sequence>
<organism evidence="2 3">
    <name type="scientific">Pseudomonas putida</name>
    <name type="common">Arthrobacter siderocapsulatus</name>
    <dbReference type="NCBI Taxonomy" id="303"/>
    <lineage>
        <taxon>Bacteria</taxon>
        <taxon>Pseudomonadati</taxon>
        <taxon>Pseudomonadota</taxon>
        <taxon>Gammaproteobacteria</taxon>
        <taxon>Pseudomonadales</taxon>
        <taxon>Pseudomonadaceae</taxon>
        <taxon>Pseudomonas</taxon>
    </lineage>
</organism>
<dbReference type="InterPro" id="IPR036518">
    <property type="entry name" value="CobE/GbiG_C_sf"/>
</dbReference>
<dbReference type="PANTHER" id="PTHR37477">
    <property type="entry name" value="COBALT-PRECORRIN-5A HYDROLASE"/>
    <property type="match status" value="1"/>
</dbReference>
<dbReference type="EMBL" id="AP022324">
    <property type="protein sequence ID" value="BBU44972.1"/>
    <property type="molecule type" value="Genomic_DNA"/>
</dbReference>
<dbReference type="InterPro" id="IPR052553">
    <property type="entry name" value="CbiG_hydrolase"/>
</dbReference>
<dbReference type="RefSeq" id="WP_019099255.1">
    <property type="nucleotide sequence ID" value="NZ_AP022324.1"/>
</dbReference>
<name>A0A7U6M304_PSEPU</name>